<evidence type="ECO:0000313" key="3">
    <source>
        <dbReference type="Proteomes" id="UP001221217"/>
    </source>
</evidence>
<gene>
    <name evidence="2" type="ORF">PQJ61_02715</name>
</gene>
<dbReference type="GO" id="GO:0003723">
    <property type="term" value="F:RNA binding"/>
    <property type="evidence" value="ECO:0007669"/>
    <property type="project" value="InterPro"/>
</dbReference>
<comment type="caution">
    <text evidence="2">The sequence shown here is derived from an EMBL/GenBank/DDBJ whole genome shotgun (WGS) entry which is preliminary data.</text>
</comment>
<reference evidence="2 3" key="1">
    <citation type="submission" date="2022-12" db="EMBL/GenBank/DDBJ databases">
        <title>Metagenome assembled genome from gulf of manar.</title>
        <authorList>
            <person name="Kohli P."/>
            <person name="Pk S."/>
            <person name="Venkata Ramana C."/>
            <person name="Sasikala C."/>
        </authorList>
    </citation>
    <scope>NUCLEOTIDE SEQUENCE [LARGE SCALE GENOMIC DNA]</scope>
    <source>
        <strain evidence="2">JB008</strain>
    </source>
</reference>
<dbReference type="PROSITE" id="PS01129">
    <property type="entry name" value="PSI_RLU"/>
    <property type="match status" value="1"/>
</dbReference>
<dbReference type="GO" id="GO:0009982">
    <property type="term" value="F:pseudouridine synthase activity"/>
    <property type="evidence" value="ECO:0007669"/>
    <property type="project" value="InterPro"/>
</dbReference>
<dbReference type="EMBL" id="JAQQAL010000008">
    <property type="protein sequence ID" value="MDC7225659.1"/>
    <property type="molecule type" value="Genomic_DNA"/>
</dbReference>
<dbReference type="InterPro" id="IPR006145">
    <property type="entry name" value="PsdUridine_synth_RsuA/RluA"/>
</dbReference>
<evidence type="ECO:0000313" key="2">
    <source>
        <dbReference type="EMBL" id="MDC7225659.1"/>
    </source>
</evidence>
<dbReference type="AlphaFoldDB" id="A0AAJ1IAK0"/>
<protein>
    <submittedName>
        <fullName evidence="2">RluA family pseudouridine synthase</fullName>
    </submittedName>
</protein>
<feature type="domain" description="Pseudouridine synthase RsuA/RluA-like" evidence="1">
    <location>
        <begin position="13"/>
        <end position="166"/>
    </location>
</feature>
<proteinExistence type="predicted"/>
<dbReference type="Gene3D" id="3.30.2350.10">
    <property type="entry name" value="Pseudouridine synthase"/>
    <property type="match status" value="1"/>
</dbReference>
<dbReference type="GO" id="GO:0140098">
    <property type="term" value="F:catalytic activity, acting on RNA"/>
    <property type="evidence" value="ECO:0007669"/>
    <property type="project" value="UniProtKB-ARBA"/>
</dbReference>
<dbReference type="SUPFAM" id="SSF55120">
    <property type="entry name" value="Pseudouridine synthase"/>
    <property type="match status" value="1"/>
</dbReference>
<dbReference type="InterPro" id="IPR020103">
    <property type="entry name" value="PsdUridine_synth_cat_dom_sf"/>
</dbReference>
<dbReference type="Proteomes" id="UP001221217">
    <property type="component" value="Unassembled WGS sequence"/>
</dbReference>
<dbReference type="Pfam" id="PF00849">
    <property type="entry name" value="PseudoU_synth_2"/>
    <property type="match status" value="1"/>
</dbReference>
<organism evidence="2 3">
    <name type="scientific">Candidatus Thalassospirochaeta sargassi</name>
    <dbReference type="NCBI Taxonomy" id="3119039"/>
    <lineage>
        <taxon>Bacteria</taxon>
        <taxon>Pseudomonadati</taxon>
        <taxon>Spirochaetota</taxon>
        <taxon>Spirochaetia</taxon>
        <taxon>Spirochaetales</taxon>
        <taxon>Spirochaetaceae</taxon>
        <taxon>Candidatus Thalassospirochaeta</taxon>
    </lineage>
</organism>
<dbReference type="PANTHER" id="PTHR21600">
    <property type="entry name" value="MITOCHONDRIAL RNA PSEUDOURIDINE SYNTHASE"/>
    <property type="match status" value="1"/>
</dbReference>
<dbReference type="CDD" id="cd02869">
    <property type="entry name" value="PseudoU_synth_RluA_like"/>
    <property type="match status" value="1"/>
</dbReference>
<dbReference type="InterPro" id="IPR050188">
    <property type="entry name" value="RluA_PseudoU_synthase"/>
</dbReference>
<dbReference type="GO" id="GO:0000455">
    <property type="term" value="P:enzyme-directed rRNA pseudouridine synthesis"/>
    <property type="evidence" value="ECO:0007669"/>
    <property type="project" value="TreeGrafter"/>
</dbReference>
<evidence type="ECO:0000259" key="1">
    <source>
        <dbReference type="Pfam" id="PF00849"/>
    </source>
</evidence>
<sequence>MTDIKILYSDESIAVIHKPAGMLSIPGRGTEKSDSAATRLQAAYPGCIEQPSVHRLDMDTSGIMIFALTTEAHRSLSIQFQNAEVKKEYTAILEGNPADGIGESGRIELRFRLDPENRPHQIYDPVQGKTGVTIWKKLGIEADGRSRISFTPITGRTHQLRLHASHPLGLDCPIAGDRLYGSSSDADHKNGERMMLHACKIEFTHPGNGALMKFESPAPF</sequence>
<dbReference type="PANTHER" id="PTHR21600:SF89">
    <property type="entry name" value="RIBOSOMAL LARGE SUBUNIT PSEUDOURIDINE SYNTHASE A"/>
    <property type="match status" value="1"/>
</dbReference>
<dbReference type="InterPro" id="IPR006224">
    <property type="entry name" value="PsdUridine_synth_RluA-like_CS"/>
</dbReference>
<accession>A0AAJ1IAK0</accession>
<name>A0AAJ1IAK0_9SPIO</name>